<sequence length="62" mass="6793">MRYILDGMIDAPDMAVNSDNQAKHKTSICTSMLMTCGTRGKADRQTVRPNSRGQTAISWFGG</sequence>
<accession>A0A9P1KCV0</accession>
<feature type="compositionally biased region" description="Polar residues" evidence="1">
    <location>
        <begin position="47"/>
        <end position="62"/>
    </location>
</feature>
<keyword evidence="3" id="KW-1185">Reference proteome</keyword>
<gene>
    <name evidence="2" type="ORF">ARTHRO_11004</name>
</gene>
<dbReference type="Proteomes" id="UP000032946">
    <property type="component" value="Chromosome"/>
</dbReference>
<name>A0A9P1KCV0_9CYAN</name>
<feature type="region of interest" description="Disordered" evidence="1">
    <location>
        <begin position="40"/>
        <end position="62"/>
    </location>
</feature>
<dbReference type="AlphaFoldDB" id="A0A9P1KCV0"/>
<evidence type="ECO:0000313" key="3">
    <source>
        <dbReference type="Proteomes" id="UP000032946"/>
    </source>
</evidence>
<dbReference type="EMBL" id="FO818640">
    <property type="protein sequence ID" value="CDM93331.1"/>
    <property type="molecule type" value="Genomic_DNA"/>
</dbReference>
<protein>
    <submittedName>
        <fullName evidence="2">Uncharacterized protein</fullName>
    </submittedName>
</protein>
<reference evidence="2 3" key="1">
    <citation type="submission" date="2014-02" db="EMBL/GenBank/DDBJ databases">
        <authorList>
            <person name="Genoscope - CEA"/>
        </authorList>
    </citation>
    <scope>NUCLEOTIDE SEQUENCE [LARGE SCALE GENOMIC DNA]</scope>
    <source>
        <strain evidence="2 3">PCC 8005</strain>
    </source>
</reference>
<evidence type="ECO:0000256" key="1">
    <source>
        <dbReference type="SAM" id="MobiDB-lite"/>
    </source>
</evidence>
<organism evidence="2 3">
    <name type="scientific">Limnospira indica PCC 8005</name>
    <dbReference type="NCBI Taxonomy" id="376219"/>
    <lineage>
        <taxon>Bacteria</taxon>
        <taxon>Bacillati</taxon>
        <taxon>Cyanobacteriota</taxon>
        <taxon>Cyanophyceae</taxon>
        <taxon>Oscillatoriophycideae</taxon>
        <taxon>Oscillatoriales</taxon>
        <taxon>Sirenicapillariaceae</taxon>
        <taxon>Limnospira</taxon>
    </lineage>
</organism>
<proteinExistence type="predicted"/>
<evidence type="ECO:0000313" key="2">
    <source>
        <dbReference type="EMBL" id="CDM93331.1"/>
    </source>
</evidence>